<comment type="caution">
    <text evidence="3">The sequence shown here is derived from an EMBL/GenBank/DDBJ whole genome shotgun (WGS) entry which is preliminary data.</text>
</comment>
<keyword evidence="2" id="KW-0732">Signal</keyword>
<sequence>MLHAAVLILLVHVVNTEEITGLPGAQHMEINFKHYSGYFQVSHTHHLHYWFVESQNDATKDPLIFWFNGGPGCSSLDGLLNEMGPYLISDDGKTLHHNPHAWNQMASIVYIESPAGVGYSYSTNGIIKTDDNQVQFENNFFNLCLKLSAIQSHSSDYCFSFRSETPPIITAASYIT</sequence>
<dbReference type="EMBL" id="ADBV01011226">
    <property type="protein sequence ID" value="EJW75019.1"/>
    <property type="molecule type" value="Genomic_DNA"/>
</dbReference>
<dbReference type="InterPro" id="IPR001563">
    <property type="entry name" value="Peptidase_S10"/>
</dbReference>
<organism evidence="3 4">
    <name type="scientific">Wuchereria bancrofti</name>
    <dbReference type="NCBI Taxonomy" id="6293"/>
    <lineage>
        <taxon>Eukaryota</taxon>
        <taxon>Metazoa</taxon>
        <taxon>Ecdysozoa</taxon>
        <taxon>Nematoda</taxon>
        <taxon>Chromadorea</taxon>
        <taxon>Rhabditida</taxon>
        <taxon>Spirurina</taxon>
        <taxon>Spiruromorpha</taxon>
        <taxon>Filarioidea</taxon>
        <taxon>Onchocercidae</taxon>
        <taxon>Wuchereria</taxon>
    </lineage>
</organism>
<dbReference type="PANTHER" id="PTHR11802:SF418">
    <property type="entry name" value="SERINE CARBOXYPEPTIDASE CTSA-1.1"/>
    <property type="match status" value="1"/>
</dbReference>
<reference evidence="4" key="1">
    <citation type="submission" date="2012-08" db="EMBL/GenBank/DDBJ databases">
        <title>The Genome Sequence of Wuchereria bancrofti.</title>
        <authorList>
            <person name="Nutman T.B."/>
            <person name="Fink D.L."/>
            <person name="Russ C."/>
            <person name="Young S."/>
            <person name="Zeng Q."/>
            <person name="Koehrsen M."/>
            <person name="Alvarado L."/>
            <person name="Berlin A."/>
            <person name="Chapman S.B."/>
            <person name="Chen Z."/>
            <person name="Freedman E."/>
            <person name="Gellesch M."/>
            <person name="Goldberg J."/>
            <person name="Griggs A."/>
            <person name="Gujja S."/>
            <person name="Heilman E.R."/>
            <person name="Heiman D."/>
            <person name="Hepburn T."/>
            <person name="Howarth C."/>
            <person name="Jen D."/>
            <person name="Larson L."/>
            <person name="Lewis B."/>
            <person name="Mehta T."/>
            <person name="Park D."/>
            <person name="Pearson M."/>
            <person name="Roberts A."/>
            <person name="Saif S."/>
            <person name="Shea T."/>
            <person name="Shenoy N."/>
            <person name="Sisk P."/>
            <person name="Stolte C."/>
            <person name="Sykes S."/>
            <person name="Walk T."/>
            <person name="White J."/>
            <person name="Yandava C."/>
            <person name="Haas B."/>
            <person name="Henn M.R."/>
            <person name="Nusbaum C."/>
            <person name="Birren B."/>
        </authorList>
    </citation>
    <scope>NUCLEOTIDE SEQUENCE [LARGE SCALE GENOMIC DNA]</scope>
    <source>
        <strain evidence="4">NA</strain>
    </source>
</reference>
<dbReference type="GO" id="GO:0004185">
    <property type="term" value="F:serine-type carboxypeptidase activity"/>
    <property type="evidence" value="ECO:0007669"/>
    <property type="project" value="InterPro"/>
</dbReference>
<dbReference type="PANTHER" id="PTHR11802">
    <property type="entry name" value="SERINE PROTEASE FAMILY S10 SERINE CARBOXYPEPTIDASE"/>
    <property type="match status" value="1"/>
</dbReference>
<dbReference type="Gene3D" id="3.40.50.1820">
    <property type="entry name" value="alpha/beta hydrolase"/>
    <property type="match status" value="1"/>
</dbReference>
<evidence type="ECO:0000313" key="3">
    <source>
        <dbReference type="EMBL" id="EJW75019.1"/>
    </source>
</evidence>
<accession>J9EHY7</accession>
<dbReference type="InterPro" id="IPR029058">
    <property type="entry name" value="AB_hydrolase_fold"/>
</dbReference>
<name>J9EHY7_WUCBA</name>
<dbReference type="SUPFAM" id="SSF53474">
    <property type="entry name" value="alpha/beta-Hydrolases"/>
    <property type="match status" value="1"/>
</dbReference>
<evidence type="ECO:0008006" key="5">
    <source>
        <dbReference type="Google" id="ProtNLM"/>
    </source>
</evidence>
<dbReference type="Proteomes" id="UP000004810">
    <property type="component" value="Unassembled WGS sequence"/>
</dbReference>
<feature type="signal peptide" evidence="2">
    <location>
        <begin position="1"/>
        <end position="16"/>
    </location>
</feature>
<dbReference type="PRINTS" id="PR00724">
    <property type="entry name" value="CRBOXYPTASEC"/>
</dbReference>
<proteinExistence type="inferred from homology"/>
<evidence type="ECO:0000256" key="2">
    <source>
        <dbReference type="SAM" id="SignalP"/>
    </source>
</evidence>
<comment type="similarity">
    <text evidence="1">Belongs to the peptidase S10 family.</text>
</comment>
<feature type="chain" id="PRO_5003822143" description="Serine carboxypeptidase" evidence="2">
    <location>
        <begin position="17"/>
        <end position="176"/>
    </location>
</feature>
<gene>
    <name evidence="3" type="ORF">WUBG_14073</name>
</gene>
<dbReference type="GO" id="GO:0006508">
    <property type="term" value="P:proteolysis"/>
    <property type="evidence" value="ECO:0007669"/>
    <property type="project" value="InterPro"/>
</dbReference>
<dbReference type="AlphaFoldDB" id="J9EHY7"/>
<evidence type="ECO:0000313" key="4">
    <source>
        <dbReference type="Proteomes" id="UP000004810"/>
    </source>
</evidence>
<evidence type="ECO:0000256" key="1">
    <source>
        <dbReference type="ARBA" id="ARBA00009431"/>
    </source>
</evidence>
<dbReference type="Pfam" id="PF00450">
    <property type="entry name" value="Peptidase_S10"/>
    <property type="match status" value="1"/>
</dbReference>
<protein>
    <recommendedName>
        <fullName evidence="5">Serine carboxypeptidase</fullName>
    </recommendedName>
</protein>